<evidence type="ECO:0000256" key="4">
    <source>
        <dbReference type="ARBA" id="ARBA00022490"/>
    </source>
</evidence>
<feature type="domain" description="RecX first three-helical" evidence="7">
    <location>
        <begin position="49"/>
        <end position="87"/>
    </location>
</feature>
<dbReference type="AlphaFoldDB" id="A0A9Q4CB60"/>
<evidence type="ECO:0000259" key="6">
    <source>
        <dbReference type="Pfam" id="PF02631"/>
    </source>
</evidence>
<dbReference type="EMBL" id="JAPMKX010000001">
    <property type="protein sequence ID" value="MCX7537238.1"/>
    <property type="molecule type" value="Genomic_DNA"/>
</dbReference>
<dbReference type="GO" id="GO:0006282">
    <property type="term" value="P:regulation of DNA repair"/>
    <property type="evidence" value="ECO:0007669"/>
    <property type="project" value="UniProtKB-UniRule"/>
</dbReference>
<organism evidence="9 11">
    <name type="scientific">Corynebacterium antarcticum</name>
    <dbReference type="NCBI Taxonomy" id="2800405"/>
    <lineage>
        <taxon>Bacteria</taxon>
        <taxon>Bacillati</taxon>
        <taxon>Actinomycetota</taxon>
        <taxon>Actinomycetes</taxon>
        <taxon>Mycobacteriales</taxon>
        <taxon>Corynebacteriaceae</taxon>
        <taxon>Corynebacterium</taxon>
    </lineage>
</organism>
<protein>
    <recommendedName>
        <fullName evidence="3 5">Regulatory protein RecX</fullName>
    </recommendedName>
</protein>
<evidence type="ECO:0000256" key="3">
    <source>
        <dbReference type="ARBA" id="ARBA00018111"/>
    </source>
</evidence>
<dbReference type="RefSeq" id="WP_200257183.1">
    <property type="nucleotide sequence ID" value="NZ_JAENIP020000001.1"/>
</dbReference>
<reference evidence="8" key="1">
    <citation type="submission" date="2021-01" db="EMBL/GenBank/DDBJ databases">
        <title>Characterization of Corynebacterium spp. from penguins.</title>
        <authorList>
            <person name="Svec P."/>
        </authorList>
    </citation>
    <scope>NUCLEOTIDE SEQUENCE</scope>
    <source>
        <strain evidence="8">CCM 8835</strain>
    </source>
</reference>
<keyword evidence="4 5" id="KW-0963">Cytoplasm</keyword>
<evidence type="ECO:0000313" key="8">
    <source>
        <dbReference type="EMBL" id="MBK1843718.1"/>
    </source>
</evidence>
<dbReference type="InterPro" id="IPR003783">
    <property type="entry name" value="Regulatory_RecX"/>
</dbReference>
<evidence type="ECO:0000313" key="10">
    <source>
        <dbReference type="Proteomes" id="UP000650005"/>
    </source>
</evidence>
<reference evidence="9" key="2">
    <citation type="submission" date="2022-11" db="EMBL/GenBank/DDBJ databases">
        <title>Corynebacterium sp. isolated from Penguins.</title>
        <authorList>
            <person name="Sedlar K."/>
            <person name="Svec P."/>
        </authorList>
    </citation>
    <scope>NUCLEOTIDE SEQUENCE</scope>
    <source>
        <strain evidence="9">P5875</strain>
    </source>
</reference>
<dbReference type="InterPro" id="IPR053924">
    <property type="entry name" value="RecX_HTH_2nd"/>
</dbReference>
<dbReference type="HAMAP" id="MF_01114">
    <property type="entry name" value="RecX"/>
    <property type="match status" value="1"/>
</dbReference>
<name>A0A9Q4CB60_9CORY</name>
<dbReference type="Gene3D" id="1.10.10.10">
    <property type="entry name" value="Winged helix-like DNA-binding domain superfamily/Winged helix DNA-binding domain"/>
    <property type="match status" value="2"/>
</dbReference>
<dbReference type="Proteomes" id="UP000650005">
    <property type="component" value="Unassembled WGS sequence"/>
</dbReference>
<accession>A0A9Q4CB60</accession>
<comment type="similarity">
    <text evidence="2 5">Belongs to the RecX family.</text>
</comment>
<dbReference type="Proteomes" id="UP001070238">
    <property type="component" value="Unassembled WGS sequence"/>
</dbReference>
<dbReference type="InterPro" id="IPR036388">
    <property type="entry name" value="WH-like_DNA-bd_sf"/>
</dbReference>
<sequence>MTGEECTAGGDRGERKATVDRLREAVHAVESGDSGFMDIEAEKDRAAVRHRALLLLDHRSRSRRELDRRLGDLGFPAGLISDVLDDLERVGLIDDETFAHEWVRQRHRRRGKSRDVLDLELRDKGVAPELRSRALAQIAESDERAMALQLARKKARTTVTREPRDRTDRDRALRRILGVLGRRGFPQGMSMELAREALDERISEVS</sequence>
<dbReference type="EMBL" id="JAENIP010000008">
    <property type="protein sequence ID" value="MBK1843718.1"/>
    <property type="molecule type" value="Genomic_DNA"/>
</dbReference>
<evidence type="ECO:0000313" key="11">
    <source>
        <dbReference type="Proteomes" id="UP001070238"/>
    </source>
</evidence>
<dbReference type="PANTHER" id="PTHR33602:SF1">
    <property type="entry name" value="REGULATORY PROTEIN RECX FAMILY PROTEIN"/>
    <property type="match status" value="1"/>
</dbReference>
<gene>
    <name evidence="5" type="primary">recX</name>
    <name evidence="8" type="ORF">JIM95_03840</name>
    <name evidence="9" type="ORF">OS123_01580</name>
</gene>
<dbReference type="GO" id="GO:0005737">
    <property type="term" value="C:cytoplasm"/>
    <property type="evidence" value="ECO:0007669"/>
    <property type="project" value="UniProtKB-SubCell"/>
</dbReference>
<dbReference type="PANTHER" id="PTHR33602">
    <property type="entry name" value="REGULATORY PROTEIN RECX FAMILY PROTEIN"/>
    <property type="match status" value="1"/>
</dbReference>
<comment type="caution">
    <text evidence="9">The sequence shown here is derived from an EMBL/GenBank/DDBJ whole genome shotgun (WGS) entry which is preliminary data.</text>
</comment>
<evidence type="ECO:0000259" key="7">
    <source>
        <dbReference type="Pfam" id="PF21982"/>
    </source>
</evidence>
<comment type="subcellular location">
    <subcellularLocation>
        <location evidence="1 5">Cytoplasm</location>
    </subcellularLocation>
</comment>
<feature type="domain" description="RecX second three-helical" evidence="6">
    <location>
        <begin position="94"/>
        <end position="135"/>
    </location>
</feature>
<dbReference type="Pfam" id="PF02631">
    <property type="entry name" value="RecX_HTH2"/>
    <property type="match status" value="1"/>
</dbReference>
<evidence type="ECO:0000256" key="1">
    <source>
        <dbReference type="ARBA" id="ARBA00004496"/>
    </source>
</evidence>
<evidence type="ECO:0000256" key="5">
    <source>
        <dbReference type="HAMAP-Rule" id="MF_01114"/>
    </source>
</evidence>
<evidence type="ECO:0000313" key="9">
    <source>
        <dbReference type="EMBL" id="MCX7537238.1"/>
    </source>
</evidence>
<keyword evidence="10" id="KW-1185">Reference proteome</keyword>
<evidence type="ECO:0000256" key="2">
    <source>
        <dbReference type="ARBA" id="ARBA00009695"/>
    </source>
</evidence>
<comment type="function">
    <text evidence="5">Modulates RecA activity.</text>
</comment>
<dbReference type="Pfam" id="PF21982">
    <property type="entry name" value="RecX_HTH1"/>
    <property type="match status" value="1"/>
</dbReference>
<proteinExistence type="inferred from homology"/>
<dbReference type="InterPro" id="IPR053926">
    <property type="entry name" value="RecX_HTH_1st"/>
</dbReference>